<proteinExistence type="predicted"/>
<dbReference type="AlphaFoldDB" id="A0A8T1SMI0"/>
<dbReference type="SUPFAM" id="SSF56672">
    <property type="entry name" value="DNA/RNA polymerases"/>
    <property type="match status" value="1"/>
</dbReference>
<dbReference type="EMBL" id="JAHGAV010000164">
    <property type="protein sequence ID" value="KAG6929764.1"/>
    <property type="molecule type" value="Genomic_DNA"/>
</dbReference>
<evidence type="ECO:0000313" key="3">
    <source>
        <dbReference type="Proteomes" id="UP000765507"/>
    </source>
</evidence>
<name>A0A8T1SMI0_CHESE</name>
<protein>
    <recommendedName>
        <fullName evidence="1">Reverse transcriptase/retrotransposon-derived protein RNase H-like domain-containing protein</fullName>
    </recommendedName>
</protein>
<comment type="caution">
    <text evidence="2">The sequence shown here is derived from an EMBL/GenBank/DDBJ whole genome shotgun (WGS) entry which is preliminary data.</text>
</comment>
<dbReference type="Gene3D" id="3.10.20.370">
    <property type="match status" value="1"/>
</dbReference>
<reference evidence="2 3" key="1">
    <citation type="journal article" date="2020" name="G3 (Bethesda)">
        <title>Draft Genome of the Common Snapping Turtle, Chelydra serpentina, a Model for Phenotypic Plasticity in Reptiles.</title>
        <authorList>
            <person name="Das D."/>
            <person name="Singh S.K."/>
            <person name="Bierstedt J."/>
            <person name="Erickson A."/>
            <person name="Galli G.L.J."/>
            <person name="Crossley D.A. 2nd"/>
            <person name="Rhen T."/>
        </authorList>
    </citation>
    <scope>NUCLEOTIDE SEQUENCE [LARGE SCALE GENOMIC DNA]</scope>
    <source>
        <strain evidence="2">KW</strain>
    </source>
</reference>
<organism evidence="2 3">
    <name type="scientific">Chelydra serpentina</name>
    <name type="common">Snapping turtle</name>
    <name type="synonym">Testudo serpentina</name>
    <dbReference type="NCBI Taxonomy" id="8475"/>
    <lineage>
        <taxon>Eukaryota</taxon>
        <taxon>Metazoa</taxon>
        <taxon>Chordata</taxon>
        <taxon>Craniata</taxon>
        <taxon>Vertebrata</taxon>
        <taxon>Euteleostomi</taxon>
        <taxon>Archelosauria</taxon>
        <taxon>Testudinata</taxon>
        <taxon>Testudines</taxon>
        <taxon>Cryptodira</taxon>
        <taxon>Durocryptodira</taxon>
        <taxon>Americhelydia</taxon>
        <taxon>Chelydroidea</taxon>
        <taxon>Chelydridae</taxon>
        <taxon>Chelydra</taxon>
    </lineage>
</organism>
<dbReference type="InterPro" id="IPR043502">
    <property type="entry name" value="DNA/RNA_pol_sf"/>
</dbReference>
<gene>
    <name evidence="2" type="ORF">G0U57_004805</name>
</gene>
<dbReference type="OrthoDB" id="425619at2759"/>
<dbReference type="PANTHER" id="PTHR34072:SF52">
    <property type="entry name" value="RIBONUCLEASE H"/>
    <property type="match status" value="1"/>
</dbReference>
<evidence type="ECO:0000313" key="2">
    <source>
        <dbReference type="EMBL" id="KAG6929764.1"/>
    </source>
</evidence>
<sequence length="112" mass="12788">MVKWTDAAEGAFTDLQTALCNDPVLLAPDFNKEFILQTDASEVGLGAVLSQMAGEEEHPILYLSRKLLPREQKYAVVERECLAVKWAMETLRYYLLGRRFTLVTDHAPLQWM</sequence>
<feature type="domain" description="Reverse transcriptase/retrotransposon-derived protein RNase H-like" evidence="1">
    <location>
        <begin position="4"/>
        <end position="102"/>
    </location>
</feature>
<dbReference type="InterPro" id="IPR041577">
    <property type="entry name" value="RT_RNaseH_2"/>
</dbReference>
<feature type="non-terminal residue" evidence="2">
    <location>
        <position position="112"/>
    </location>
</feature>
<dbReference type="FunFam" id="3.10.20.370:FF:000001">
    <property type="entry name" value="Retrovirus-related Pol polyprotein from transposon 17.6-like protein"/>
    <property type="match status" value="1"/>
</dbReference>
<dbReference type="CDD" id="cd09274">
    <property type="entry name" value="RNase_HI_RT_Ty3"/>
    <property type="match status" value="1"/>
</dbReference>
<dbReference type="PANTHER" id="PTHR34072">
    <property type="entry name" value="ENZYMATIC POLYPROTEIN-RELATED"/>
    <property type="match status" value="1"/>
</dbReference>
<dbReference type="Pfam" id="PF17919">
    <property type="entry name" value="RT_RNaseH_2"/>
    <property type="match status" value="1"/>
</dbReference>
<keyword evidence="3" id="KW-1185">Reference proteome</keyword>
<dbReference type="Proteomes" id="UP000765507">
    <property type="component" value="Unassembled WGS sequence"/>
</dbReference>
<evidence type="ECO:0000259" key="1">
    <source>
        <dbReference type="Pfam" id="PF17919"/>
    </source>
</evidence>
<accession>A0A8T1SMI0</accession>